<dbReference type="Pfam" id="PF01231">
    <property type="entry name" value="IDO"/>
    <property type="match status" value="1"/>
</dbReference>
<keyword evidence="2" id="KW-0408">Iron</keyword>
<evidence type="ECO:0000256" key="2">
    <source>
        <dbReference type="ARBA" id="ARBA00023004"/>
    </source>
</evidence>
<evidence type="ECO:0000313" key="3">
    <source>
        <dbReference type="EMBL" id="SVE25649.1"/>
    </source>
</evidence>
<gene>
    <name evidence="3" type="ORF">METZ01_LOCUS478503</name>
</gene>
<dbReference type="AlphaFoldDB" id="A0A383C0Q0"/>
<name>A0A383C0Q0_9ZZZZ</name>
<proteinExistence type="predicted"/>
<dbReference type="GO" id="GO:0016491">
    <property type="term" value="F:oxidoreductase activity"/>
    <property type="evidence" value="ECO:0007669"/>
    <property type="project" value="UniProtKB-ARBA"/>
</dbReference>
<dbReference type="GO" id="GO:0019441">
    <property type="term" value="P:L-tryptophan catabolic process to kynurenine"/>
    <property type="evidence" value="ECO:0007669"/>
    <property type="project" value="InterPro"/>
</dbReference>
<dbReference type="EMBL" id="UINC01204767">
    <property type="protein sequence ID" value="SVE25649.1"/>
    <property type="molecule type" value="Genomic_DNA"/>
</dbReference>
<evidence type="ECO:0000256" key="1">
    <source>
        <dbReference type="ARBA" id="ARBA00022723"/>
    </source>
</evidence>
<dbReference type="GO" id="GO:0046872">
    <property type="term" value="F:metal ion binding"/>
    <property type="evidence" value="ECO:0007669"/>
    <property type="project" value="UniProtKB-KW"/>
</dbReference>
<dbReference type="SUPFAM" id="SSF140959">
    <property type="entry name" value="Indolic compounds 2,3-dioxygenase-like"/>
    <property type="match status" value="1"/>
</dbReference>
<sequence>MKGFLPIINPIRDYSVTSLALERLNETARNLPKLLLTNRITRTIDSLKRKDFSVDKLIIKKEDKDLRLAMVQLSFIAHAYIWGGNKPREKVPEVIAKPWVQIAELLGRPPIMSYASYCLDNWFLIDKKEPISLENVGLIT</sequence>
<dbReference type="InterPro" id="IPR037217">
    <property type="entry name" value="Trp/Indoleamine_2_3_dOase-like"/>
</dbReference>
<dbReference type="PANTHER" id="PTHR28657:SF5">
    <property type="entry name" value="INDOLEAMINE 2,3-DIOXYGENASE"/>
    <property type="match status" value="1"/>
</dbReference>
<reference evidence="3" key="1">
    <citation type="submission" date="2018-05" db="EMBL/GenBank/DDBJ databases">
        <authorList>
            <person name="Lanie J.A."/>
            <person name="Ng W.-L."/>
            <person name="Kazmierczak K.M."/>
            <person name="Andrzejewski T.M."/>
            <person name="Davidsen T.M."/>
            <person name="Wayne K.J."/>
            <person name="Tettelin H."/>
            <person name="Glass J.I."/>
            <person name="Rusch D."/>
            <person name="Podicherti R."/>
            <person name="Tsui H.-C.T."/>
            <person name="Winkler M.E."/>
        </authorList>
    </citation>
    <scope>NUCLEOTIDE SEQUENCE</scope>
</reference>
<dbReference type="PANTHER" id="PTHR28657">
    <property type="entry name" value="INDOLEAMINE 2,3-DIOXYGENASE"/>
    <property type="match status" value="1"/>
</dbReference>
<accession>A0A383C0Q0</accession>
<protein>
    <submittedName>
        <fullName evidence="3">Uncharacterized protein</fullName>
    </submittedName>
</protein>
<dbReference type="InterPro" id="IPR000898">
    <property type="entry name" value="Indolamine_dOase"/>
</dbReference>
<feature type="non-terminal residue" evidence="3">
    <location>
        <position position="140"/>
    </location>
</feature>
<keyword evidence="1" id="KW-0479">Metal-binding</keyword>
<dbReference type="GO" id="GO:0020037">
    <property type="term" value="F:heme binding"/>
    <property type="evidence" value="ECO:0007669"/>
    <property type="project" value="InterPro"/>
</dbReference>
<organism evidence="3">
    <name type="scientific">marine metagenome</name>
    <dbReference type="NCBI Taxonomy" id="408172"/>
    <lineage>
        <taxon>unclassified sequences</taxon>
        <taxon>metagenomes</taxon>
        <taxon>ecological metagenomes</taxon>
    </lineage>
</organism>